<feature type="domain" description="DUF6429" evidence="1">
    <location>
        <begin position="4"/>
        <end position="73"/>
    </location>
</feature>
<evidence type="ECO:0000313" key="2">
    <source>
        <dbReference type="EMBL" id="OIQ94609.1"/>
    </source>
</evidence>
<dbReference type="AlphaFoldDB" id="A0A1J5RFQ6"/>
<organism evidence="2">
    <name type="scientific">mine drainage metagenome</name>
    <dbReference type="NCBI Taxonomy" id="410659"/>
    <lineage>
        <taxon>unclassified sequences</taxon>
        <taxon>metagenomes</taxon>
        <taxon>ecological metagenomes</taxon>
    </lineage>
</organism>
<dbReference type="EMBL" id="MLJW01000183">
    <property type="protein sequence ID" value="OIQ94609.1"/>
    <property type="molecule type" value="Genomic_DNA"/>
</dbReference>
<proteinExistence type="predicted"/>
<sequence>MEMDTDRIDDAVLALLLLGLHDGRRVWKGFDWQAMNRLHEKGLISDPRGKAKSVVLSEDGLRHAQAMFTSLFSHG</sequence>
<protein>
    <recommendedName>
        <fullName evidence="1">DUF6429 domain-containing protein</fullName>
    </recommendedName>
</protein>
<reference evidence="2" key="1">
    <citation type="submission" date="2016-10" db="EMBL/GenBank/DDBJ databases">
        <title>Sequence of Gallionella enrichment culture.</title>
        <authorList>
            <person name="Poehlein A."/>
            <person name="Muehling M."/>
            <person name="Daniel R."/>
        </authorList>
    </citation>
    <scope>NUCLEOTIDE SEQUENCE</scope>
</reference>
<accession>A0A1J5RFQ6</accession>
<evidence type="ECO:0000259" key="1">
    <source>
        <dbReference type="Pfam" id="PF20008"/>
    </source>
</evidence>
<dbReference type="InterPro" id="IPR045489">
    <property type="entry name" value="DUF6429"/>
</dbReference>
<dbReference type="Pfam" id="PF20008">
    <property type="entry name" value="DUF6429"/>
    <property type="match status" value="1"/>
</dbReference>
<gene>
    <name evidence="2" type="ORF">GALL_234660</name>
</gene>
<comment type="caution">
    <text evidence="2">The sequence shown here is derived from an EMBL/GenBank/DDBJ whole genome shotgun (WGS) entry which is preliminary data.</text>
</comment>
<name>A0A1J5RFQ6_9ZZZZ</name>